<dbReference type="CDD" id="cd00118">
    <property type="entry name" value="LysM"/>
    <property type="match status" value="1"/>
</dbReference>
<accession>A0A1E7K594</accession>
<dbReference type="PANTHER" id="PTHR34700:SF4">
    <property type="entry name" value="PHAGE-LIKE ELEMENT PBSX PROTEIN XKDP"/>
    <property type="match status" value="1"/>
</dbReference>
<dbReference type="InterPro" id="IPR052196">
    <property type="entry name" value="Bact_Kbp"/>
</dbReference>
<evidence type="ECO:0000256" key="2">
    <source>
        <dbReference type="SAM" id="SignalP"/>
    </source>
</evidence>
<evidence type="ECO:0000313" key="4">
    <source>
        <dbReference type="EMBL" id="OEU99100.1"/>
    </source>
</evidence>
<sequence length="256" mass="27043">MSRGLHARNPFSARRLRLSLALAAGGAGIAAPLLAAGSAHAAPAQVQEQAQSARSGTAAQVKTEQEPSSYTVASGDTLYRIALDHDIEGGWNTLYEANKKTVGGDPDLILPGQKLTLDTASKPAENSDDATPERADRSSAERTGGVHKTQSTNLDGWINEALAIMKQHGIPGTYDGIHRNIIRESGGDPNAINNWDINAQNGTPSIGLLQVIKPTFDSFHVEGTAYDQRDPVANIVAACNYAAKTYGSIDNVNGPY</sequence>
<dbReference type="SUPFAM" id="SSF54106">
    <property type="entry name" value="LysM domain"/>
    <property type="match status" value="1"/>
</dbReference>
<dbReference type="EMBL" id="LJGV01000022">
    <property type="protein sequence ID" value="OEU99100.1"/>
    <property type="molecule type" value="Genomic_DNA"/>
</dbReference>
<dbReference type="Gene3D" id="1.10.530.10">
    <property type="match status" value="1"/>
</dbReference>
<evidence type="ECO:0000259" key="3">
    <source>
        <dbReference type="PROSITE" id="PS51782"/>
    </source>
</evidence>
<dbReference type="RefSeq" id="WP_069992077.1">
    <property type="nucleotide sequence ID" value="NZ_LJGV01000022.1"/>
</dbReference>
<dbReference type="InterPro" id="IPR018392">
    <property type="entry name" value="LysM"/>
</dbReference>
<dbReference type="InterPro" id="IPR023346">
    <property type="entry name" value="Lysozyme-like_dom_sf"/>
</dbReference>
<keyword evidence="2" id="KW-0732">Signal</keyword>
<dbReference type="AlphaFoldDB" id="A0A1E7K594"/>
<name>A0A1E7K594_9ACTN</name>
<dbReference type="PATRIC" id="fig|943816.4.peg.2710"/>
<dbReference type="Pfam" id="PF01476">
    <property type="entry name" value="LysM"/>
    <property type="match status" value="1"/>
</dbReference>
<feature type="signal peptide" evidence="2">
    <location>
        <begin position="1"/>
        <end position="41"/>
    </location>
</feature>
<feature type="chain" id="PRO_5009196272" evidence="2">
    <location>
        <begin position="42"/>
        <end position="256"/>
    </location>
</feature>
<protein>
    <submittedName>
        <fullName evidence="4">Peptidoglycan-binding protein</fullName>
    </submittedName>
</protein>
<feature type="compositionally biased region" description="Basic and acidic residues" evidence="1">
    <location>
        <begin position="131"/>
        <end position="140"/>
    </location>
</feature>
<dbReference type="SMART" id="SM00257">
    <property type="entry name" value="LysM"/>
    <property type="match status" value="1"/>
</dbReference>
<organism evidence="4 5">
    <name type="scientific">Streptomyces qinglanensis</name>
    <dbReference type="NCBI Taxonomy" id="943816"/>
    <lineage>
        <taxon>Bacteria</taxon>
        <taxon>Bacillati</taxon>
        <taxon>Actinomycetota</taxon>
        <taxon>Actinomycetes</taxon>
        <taxon>Kitasatosporales</taxon>
        <taxon>Streptomycetaceae</taxon>
        <taxon>Streptomyces</taxon>
    </lineage>
</organism>
<dbReference type="InterPro" id="IPR036779">
    <property type="entry name" value="LysM_dom_sf"/>
</dbReference>
<evidence type="ECO:0000313" key="5">
    <source>
        <dbReference type="Proteomes" id="UP000175829"/>
    </source>
</evidence>
<feature type="region of interest" description="Disordered" evidence="1">
    <location>
        <begin position="118"/>
        <end position="151"/>
    </location>
</feature>
<dbReference type="InterPro" id="IPR008258">
    <property type="entry name" value="Transglycosylase_SLT_dom_1"/>
</dbReference>
<comment type="caution">
    <text evidence="4">The sequence shown here is derived from an EMBL/GenBank/DDBJ whole genome shotgun (WGS) entry which is preliminary data.</text>
</comment>
<dbReference type="SUPFAM" id="SSF53955">
    <property type="entry name" value="Lysozyme-like"/>
    <property type="match status" value="1"/>
</dbReference>
<reference evidence="4 5" key="1">
    <citation type="journal article" date="2016" name="Front. Microbiol.">
        <title>Comparative Genomics Analysis of Streptomyces Species Reveals Their Adaptation to the Marine Environment and Their Diversity at the Genomic Level.</title>
        <authorList>
            <person name="Tian X."/>
            <person name="Zhang Z."/>
            <person name="Yang T."/>
            <person name="Chen M."/>
            <person name="Li J."/>
            <person name="Chen F."/>
            <person name="Yang J."/>
            <person name="Li W."/>
            <person name="Zhang B."/>
            <person name="Zhang Z."/>
            <person name="Wu J."/>
            <person name="Zhang C."/>
            <person name="Long L."/>
            <person name="Xiao J."/>
        </authorList>
    </citation>
    <scope>NUCLEOTIDE SEQUENCE [LARGE SCALE GENOMIC DNA]</scope>
    <source>
        <strain evidence="4 5">SCSIO M10379</strain>
    </source>
</reference>
<feature type="domain" description="LysM" evidence="3">
    <location>
        <begin position="68"/>
        <end position="117"/>
    </location>
</feature>
<dbReference type="Gene3D" id="3.10.350.10">
    <property type="entry name" value="LysM domain"/>
    <property type="match status" value="1"/>
</dbReference>
<dbReference type="PANTHER" id="PTHR34700">
    <property type="entry name" value="POTASSIUM BINDING PROTEIN KBP"/>
    <property type="match status" value="1"/>
</dbReference>
<proteinExistence type="predicted"/>
<dbReference type="Pfam" id="PF01464">
    <property type="entry name" value="SLT"/>
    <property type="match status" value="1"/>
</dbReference>
<dbReference type="Proteomes" id="UP000175829">
    <property type="component" value="Unassembled WGS sequence"/>
</dbReference>
<gene>
    <name evidence="4" type="ORF">AN217_16205</name>
</gene>
<dbReference type="PROSITE" id="PS51782">
    <property type="entry name" value="LYSM"/>
    <property type="match status" value="1"/>
</dbReference>
<evidence type="ECO:0000256" key="1">
    <source>
        <dbReference type="SAM" id="MobiDB-lite"/>
    </source>
</evidence>